<sequence length="158" mass="17770">MDFNQTKNLRLEPTYVANLVYFDIPANEFVTNGVENSQFIDRSTVDLFNNTFFVNDLAKVELDFEINNTIARAYTINVKLFNANGIQIDTISIDVPSYYGAPNVITKKEVFQGTRLATLKNTTRIEMTLRMASGTALTESSTGNIKMRSGITAYFVIQ</sequence>
<reference evidence="1 2" key="2">
    <citation type="submission" date="2023-06" db="EMBL/GenBank/DDBJ databases">
        <title>Complete Genome Sequence of Flavobacterium keumense K3R-10.</title>
        <authorList>
            <person name="Jeong H."/>
            <person name="Jhang S.Y."/>
            <person name="Kim J.N."/>
        </authorList>
    </citation>
    <scope>NUCLEOTIDE SEQUENCE [LARGE SCALE GENOMIC DNA]</scope>
    <source>
        <strain evidence="1 2">K3R-10</strain>
    </source>
</reference>
<gene>
    <name evidence="1" type="ORF">MG292_06380</name>
</gene>
<dbReference type="RefSeq" id="WP_264533548.1">
    <property type="nucleotide sequence ID" value="NZ_CP092332.1"/>
</dbReference>
<name>A0ABY8N3L3_9FLAO</name>
<evidence type="ECO:0000313" key="2">
    <source>
        <dbReference type="Proteomes" id="UP001232117"/>
    </source>
</evidence>
<protein>
    <submittedName>
        <fullName evidence="1">Uncharacterized protein</fullName>
    </submittedName>
</protein>
<proteinExistence type="predicted"/>
<accession>A0ABY8N3L3</accession>
<organism evidence="1 2">
    <name type="scientific">Flavobacterium keumense</name>
    <dbReference type="NCBI Taxonomy" id="1306518"/>
    <lineage>
        <taxon>Bacteria</taxon>
        <taxon>Pseudomonadati</taxon>
        <taxon>Bacteroidota</taxon>
        <taxon>Flavobacteriia</taxon>
        <taxon>Flavobacteriales</taxon>
        <taxon>Flavobacteriaceae</taxon>
        <taxon>Flavobacterium</taxon>
    </lineage>
</organism>
<keyword evidence="2" id="KW-1185">Reference proteome</keyword>
<evidence type="ECO:0000313" key="1">
    <source>
        <dbReference type="EMBL" id="WGK93723.1"/>
    </source>
</evidence>
<dbReference type="EMBL" id="CP092332">
    <property type="protein sequence ID" value="WGK93723.1"/>
    <property type="molecule type" value="Genomic_DNA"/>
</dbReference>
<dbReference type="Proteomes" id="UP001232117">
    <property type="component" value="Chromosome"/>
</dbReference>
<reference evidence="1 2" key="1">
    <citation type="submission" date="2022-02" db="EMBL/GenBank/DDBJ databases">
        <authorList>
            <person name="Cha I.-T."/>
            <person name="Lee K.-E."/>
            <person name="Park S.-J."/>
        </authorList>
    </citation>
    <scope>NUCLEOTIDE SEQUENCE [LARGE SCALE GENOMIC DNA]</scope>
    <source>
        <strain evidence="1 2">K3R-10</strain>
    </source>
</reference>